<dbReference type="InterPro" id="IPR025405">
    <property type="entry name" value="DUF4131"/>
</dbReference>
<evidence type="ECO:0000313" key="11">
    <source>
        <dbReference type="Proteomes" id="UP000824496"/>
    </source>
</evidence>
<accession>A0ABM7UPL5</accession>
<evidence type="ECO:0000256" key="7">
    <source>
        <dbReference type="SAM" id="Phobius"/>
    </source>
</evidence>
<dbReference type="Pfam" id="PF03772">
    <property type="entry name" value="Competence"/>
    <property type="match status" value="1"/>
</dbReference>
<gene>
    <name evidence="10" type="ORF">MANAM107_21300</name>
</gene>
<dbReference type="NCBIfam" id="TIGR00360">
    <property type="entry name" value="ComEC_N-term"/>
    <property type="match status" value="1"/>
</dbReference>
<feature type="compositionally biased region" description="Basic residues" evidence="6">
    <location>
        <begin position="656"/>
        <end position="667"/>
    </location>
</feature>
<feature type="transmembrane region" description="Helical" evidence="7">
    <location>
        <begin position="349"/>
        <end position="365"/>
    </location>
</feature>
<keyword evidence="4 7" id="KW-1133">Transmembrane helix</keyword>
<feature type="transmembrane region" description="Helical" evidence="7">
    <location>
        <begin position="128"/>
        <end position="149"/>
    </location>
</feature>
<feature type="domain" description="ComEC/Rec2-related protein" evidence="8">
    <location>
        <begin position="301"/>
        <end position="540"/>
    </location>
</feature>
<dbReference type="InterPro" id="IPR004477">
    <property type="entry name" value="ComEC_N"/>
</dbReference>
<name>A0ABM7UPL5_9ACTO</name>
<feature type="transmembrane region" description="Helical" evidence="7">
    <location>
        <begin position="320"/>
        <end position="342"/>
    </location>
</feature>
<keyword evidence="5 7" id="KW-0472">Membrane</keyword>
<feature type="compositionally biased region" description="Low complexity" evidence="6">
    <location>
        <begin position="18"/>
        <end position="35"/>
    </location>
</feature>
<feature type="domain" description="DUF4131" evidence="9">
    <location>
        <begin position="80"/>
        <end position="230"/>
    </location>
</feature>
<feature type="compositionally biased region" description="Low complexity" evidence="6">
    <location>
        <begin position="579"/>
        <end position="600"/>
    </location>
</feature>
<feature type="transmembrane region" description="Helical" evidence="7">
    <location>
        <begin position="537"/>
        <end position="559"/>
    </location>
</feature>
<evidence type="ECO:0000313" key="10">
    <source>
        <dbReference type="EMBL" id="BDA65296.1"/>
    </source>
</evidence>
<evidence type="ECO:0000259" key="8">
    <source>
        <dbReference type="Pfam" id="PF03772"/>
    </source>
</evidence>
<evidence type="ECO:0000256" key="4">
    <source>
        <dbReference type="ARBA" id="ARBA00022989"/>
    </source>
</evidence>
<evidence type="ECO:0008006" key="12">
    <source>
        <dbReference type="Google" id="ProtNLM"/>
    </source>
</evidence>
<feature type="region of interest" description="Disordered" evidence="6">
    <location>
        <begin position="579"/>
        <end position="700"/>
    </location>
</feature>
<dbReference type="EMBL" id="AP025017">
    <property type="protein sequence ID" value="BDA65296.1"/>
    <property type="molecule type" value="Genomic_DNA"/>
</dbReference>
<keyword evidence="2" id="KW-1003">Cell membrane</keyword>
<evidence type="ECO:0000256" key="3">
    <source>
        <dbReference type="ARBA" id="ARBA00022692"/>
    </source>
</evidence>
<feature type="compositionally biased region" description="Low complexity" evidence="6">
    <location>
        <begin position="608"/>
        <end position="654"/>
    </location>
</feature>
<dbReference type="InterPro" id="IPR052159">
    <property type="entry name" value="Competence_DNA_uptake"/>
</dbReference>
<reference evidence="10 11" key="1">
    <citation type="submission" date="2021-08" db="EMBL/GenBank/DDBJ databases">
        <title>Whole genome sequence of novel Actinomyces species strain MAS-1.</title>
        <authorList>
            <person name="Saito M."/>
            <person name="Kuwahara N."/>
            <person name="Takizawa T."/>
            <person name="Gotouda H."/>
            <person name="Ochiai T."/>
        </authorList>
    </citation>
    <scope>NUCLEOTIDE SEQUENCE [LARGE SCALE GENOMIC DNA]</scope>
    <source>
        <strain evidence="10 11">MAS-1</strain>
    </source>
</reference>
<protein>
    <recommendedName>
        <fullName evidence="12">Competence protein ComEC</fullName>
    </recommendedName>
</protein>
<feature type="transmembrane region" description="Helical" evidence="7">
    <location>
        <begin position="445"/>
        <end position="468"/>
    </location>
</feature>
<evidence type="ECO:0000259" key="9">
    <source>
        <dbReference type="Pfam" id="PF13567"/>
    </source>
</evidence>
<dbReference type="PANTHER" id="PTHR30619">
    <property type="entry name" value="DNA INTERNALIZATION/COMPETENCE PROTEIN COMEC/REC2"/>
    <property type="match status" value="1"/>
</dbReference>
<keyword evidence="3 7" id="KW-0812">Transmembrane</keyword>
<feature type="transmembrane region" description="Helical" evidence="7">
    <location>
        <begin position="480"/>
        <end position="503"/>
    </location>
</feature>
<feature type="compositionally biased region" description="Low complexity" evidence="6">
    <location>
        <begin position="675"/>
        <end position="700"/>
    </location>
</feature>
<keyword evidence="11" id="KW-1185">Reference proteome</keyword>
<sequence length="700" mass="72232">MTRDDTPDTPGPQPPARPAAAAPWDDPALLSALAPSRREPPHARSGKAPEALDLRLLPPALGAWAAAFWAVGRPAAAWSTVAAVALACLGAATLLAVAVLRRRPPRHRADHRPGAPQDRPETIGSPTASLLVCLVAVCGVLAVGAAQMWSRSLDPLTAATTRPGSVTLIGTIAEQPRVSATPRATTVITILDVESLEGRPCRQRAIVLAGQEWARLEMGDRVRVRASPETTDPGRREVALIGRSASVRLLEPASGTLGAVTALRRGLAQAAGAPTGGAGPGQAPPGPWPAGSRELVPGVALGDDHALPASVRQDMRTVSMTHLTAVSGQHVAIVLGLCLAALGVVPRRWRALIGALLLAGLVILVRPSGSVLRSAAMGSVMLLGVAAGRRATALPSLYTAIVLLLLIDPWQARDYGFALSVSATAGILLGQRPAAAALSRHLPRWAATAVALPLVAQAACAPILILLQPSVGAWSVPANVLAAPVVPLVTVCGVLAALIAPLWPAAAWLIARPATAGCAWLVAVAGAFAHLPGAQMAWPAGITGALGAAGAEAVALALAHPGARRRCAGLLRRPPGAGRLPGILRAAAGRRPPPRGRLGPWHPPDPRAPAGRAAPEAPAPRQESPGTRPSSPRWSSSAPGRRSWPTGLWRSSWPRPRPRTPRRRSRGSRPPPMRPTSSTPSSRPPCSESRGSSSSPPWSR</sequence>
<feature type="transmembrane region" description="Helical" evidence="7">
    <location>
        <begin position="394"/>
        <end position="411"/>
    </location>
</feature>
<feature type="transmembrane region" description="Helical" evidence="7">
    <location>
        <begin position="510"/>
        <end position="531"/>
    </location>
</feature>
<comment type="subcellular location">
    <subcellularLocation>
        <location evidence="1">Cell membrane</location>
        <topology evidence="1">Multi-pass membrane protein</topology>
    </subcellularLocation>
</comment>
<evidence type="ECO:0000256" key="5">
    <source>
        <dbReference type="ARBA" id="ARBA00023136"/>
    </source>
</evidence>
<dbReference type="Proteomes" id="UP000824496">
    <property type="component" value="Chromosome"/>
</dbReference>
<organism evidence="10 11">
    <name type="scientific">Actinomyces capricornis</name>
    <dbReference type="NCBI Taxonomy" id="2755559"/>
    <lineage>
        <taxon>Bacteria</taxon>
        <taxon>Bacillati</taxon>
        <taxon>Actinomycetota</taxon>
        <taxon>Actinomycetes</taxon>
        <taxon>Actinomycetales</taxon>
        <taxon>Actinomycetaceae</taxon>
        <taxon>Actinomyces</taxon>
    </lineage>
</organism>
<dbReference type="Pfam" id="PF13567">
    <property type="entry name" value="DUF4131"/>
    <property type="match status" value="1"/>
</dbReference>
<proteinExistence type="predicted"/>
<feature type="region of interest" description="Disordered" evidence="6">
    <location>
        <begin position="1"/>
        <end position="47"/>
    </location>
</feature>
<evidence type="ECO:0000256" key="2">
    <source>
        <dbReference type="ARBA" id="ARBA00022475"/>
    </source>
</evidence>
<evidence type="ECO:0000256" key="1">
    <source>
        <dbReference type="ARBA" id="ARBA00004651"/>
    </source>
</evidence>
<evidence type="ECO:0000256" key="6">
    <source>
        <dbReference type="SAM" id="MobiDB-lite"/>
    </source>
</evidence>
<feature type="transmembrane region" description="Helical" evidence="7">
    <location>
        <begin position="77"/>
        <end position="100"/>
    </location>
</feature>
<feature type="region of interest" description="Disordered" evidence="6">
    <location>
        <begin position="271"/>
        <end position="292"/>
    </location>
</feature>
<dbReference type="PANTHER" id="PTHR30619:SF7">
    <property type="entry name" value="BETA-LACTAMASE DOMAIN PROTEIN"/>
    <property type="match status" value="1"/>
</dbReference>